<sequence>MTATPRTEPPQTRQSVADITAFLQSAVWDLAYGDDVPPEEALQLHHAAQLMLSASEQLVRAGLSGAAAPAGAGGPADPPALTRLLLALVAFTRLDPLERGRLAPELARAARSTLRRERAEALRLTGWAVADLAREYDISPGAVRAAMMEDPAP</sequence>
<dbReference type="AlphaFoldDB" id="A0A919JG73"/>
<dbReference type="Proteomes" id="UP000647172">
    <property type="component" value="Unassembled WGS sequence"/>
</dbReference>
<gene>
    <name evidence="1" type="ORF">Ani05nite_26070</name>
</gene>
<evidence type="ECO:0000313" key="2">
    <source>
        <dbReference type="Proteomes" id="UP000647172"/>
    </source>
</evidence>
<name>A0A919JG73_9ACTN</name>
<reference evidence="1" key="1">
    <citation type="submission" date="2021-01" db="EMBL/GenBank/DDBJ databases">
        <title>Whole genome shotgun sequence of Actinoplanes nipponensis NBRC 14063.</title>
        <authorList>
            <person name="Komaki H."/>
            <person name="Tamura T."/>
        </authorList>
    </citation>
    <scope>NUCLEOTIDE SEQUENCE</scope>
    <source>
        <strain evidence="1">NBRC 14063</strain>
    </source>
</reference>
<protein>
    <submittedName>
        <fullName evidence="1">Uncharacterized protein</fullName>
    </submittedName>
</protein>
<comment type="caution">
    <text evidence="1">The sequence shown here is derived from an EMBL/GenBank/DDBJ whole genome shotgun (WGS) entry which is preliminary data.</text>
</comment>
<evidence type="ECO:0000313" key="1">
    <source>
        <dbReference type="EMBL" id="GIE49073.1"/>
    </source>
</evidence>
<accession>A0A919JG73</accession>
<organism evidence="1 2">
    <name type="scientific">Actinoplanes nipponensis</name>
    <dbReference type="NCBI Taxonomy" id="135950"/>
    <lineage>
        <taxon>Bacteria</taxon>
        <taxon>Bacillati</taxon>
        <taxon>Actinomycetota</taxon>
        <taxon>Actinomycetes</taxon>
        <taxon>Micromonosporales</taxon>
        <taxon>Micromonosporaceae</taxon>
        <taxon>Actinoplanes</taxon>
    </lineage>
</organism>
<proteinExistence type="predicted"/>
<keyword evidence="2" id="KW-1185">Reference proteome</keyword>
<dbReference type="RefSeq" id="WP_203768250.1">
    <property type="nucleotide sequence ID" value="NZ_BAAAYJ010000100.1"/>
</dbReference>
<dbReference type="EMBL" id="BOMQ01000030">
    <property type="protein sequence ID" value="GIE49073.1"/>
    <property type="molecule type" value="Genomic_DNA"/>
</dbReference>